<keyword evidence="5 6" id="KW-0472">Membrane</keyword>
<evidence type="ECO:0000256" key="4">
    <source>
        <dbReference type="ARBA" id="ARBA00022989"/>
    </source>
</evidence>
<dbReference type="AlphaFoldDB" id="A0AA94HLR9"/>
<keyword evidence="2" id="KW-1003">Cell membrane</keyword>
<protein>
    <submittedName>
        <fullName evidence="8">Integral membrane protein</fullName>
    </submittedName>
</protein>
<evidence type="ECO:0000256" key="2">
    <source>
        <dbReference type="ARBA" id="ARBA00022475"/>
    </source>
</evidence>
<evidence type="ECO:0000313" key="9">
    <source>
        <dbReference type="Proteomes" id="UP000198506"/>
    </source>
</evidence>
<sequence>MTDASRTTSSRLAPKRIYRFLAIAEAVTWTLLIIAIIAKYAFQLDTLVPIAGPIHGFVFLSYGAMQLVVGHNQRWSAGTVLLGIVTAIVPYATIPWERRLERRGMLEGDWRMQATDDPRDQRPIDRLFRWAINHAVLLVIAVVILVAIVFFLLLQAGPPTEWFA</sequence>
<accession>A0AA94HLR9</accession>
<reference evidence="8 9" key="1">
    <citation type="submission" date="2016-10" db="EMBL/GenBank/DDBJ databases">
        <authorList>
            <person name="Varghese N."/>
            <person name="Submissions S."/>
        </authorList>
    </citation>
    <scope>NUCLEOTIDE SEQUENCE [LARGE SCALE GENOMIC DNA]</scope>
    <source>
        <strain evidence="8 9">IAM 15147</strain>
    </source>
</reference>
<evidence type="ECO:0000313" key="8">
    <source>
        <dbReference type="EMBL" id="SFS08180.1"/>
    </source>
</evidence>
<dbReference type="RefSeq" id="WP_092916646.1">
    <property type="nucleotide sequence ID" value="NZ_FOZN01000002.1"/>
</dbReference>
<keyword evidence="4 6" id="KW-1133">Transmembrane helix</keyword>
<dbReference type="GO" id="GO:0005886">
    <property type="term" value="C:plasma membrane"/>
    <property type="evidence" value="ECO:0007669"/>
    <property type="project" value="UniProtKB-SubCell"/>
</dbReference>
<gene>
    <name evidence="8" type="ORF">SAMN04487783_1061</name>
</gene>
<dbReference type="InterPro" id="IPR023845">
    <property type="entry name" value="DUF3817_TM"/>
</dbReference>
<keyword evidence="9" id="KW-1185">Reference proteome</keyword>
<proteinExistence type="predicted"/>
<comment type="caution">
    <text evidence="8">The sequence shown here is derived from an EMBL/GenBank/DDBJ whole genome shotgun (WGS) entry which is preliminary data.</text>
</comment>
<dbReference type="PANTHER" id="PTHR40077">
    <property type="entry name" value="MEMBRANE PROTEIN-RELATED"/>
    <property type="match status" value="1"/>
</dbReference>
<comment type="subcellular location">
    <subcellularLocation>
        <location evidence="1">Cell membrane</location>
        <topology evidence="1">Multi-pass membrane protein</topology>
    </subcellularLocation>
</comment>
<dbReference type="Pfam" id="PF12823">
    <property type="entry name" value="DUF3817"/>
    <property type="match status" value="1"/>
</dbReference>
<dbReference type="NCBIfam" id="TIGR03954">
    <property type="entry name" value="integ_memb_HG"/>
    <property type="match status" value="1"/>
</dbReference>
<dbReference type="Proteomes" id="UP000198506">
    <property type="component" value="Unassembled WGS sequence"/>
</dbReference>
<feature type="transmembrane region" description="Helical" evidence="6">
    <location>
        <begin position="17"/>
        <end position="38"/>
    </location>
</feature>
<name>A0AA94HLR9_9MICO</name>
<feature type="domain" description="DUF3817" evidence="7">
    <location>
        <begin position="16"/>
        <end position="102"/>
    </location>
</feature>
<dbReference type="EMBL" id="FOZN01000002">
    <property type="protein sequence ID" value="SFS08180.1"/>
    <property type="molecule type" value="Genomic_DNA"/>
</dbReference>
<evidence type="ECO:0000259" key="7">
    <source>
        <dbReference type="Pfam" id="PF12823"/>
    </source>
</evidence>
<feature type="transmembrane region" description="Helical" evidence="6">
    <location>
        <begin position="131"/>
        <end position="154"/>
    </location>
</feature>
<feature type="transmembrane region" description="Helical" evidence="6">
    <location>
        <begin position="50"/>
        <end position="69"/>
    </location>
</feature>
<keyword evidence="3 6" id="KW-0812">Transmembrane</keyword>
<evidence type="ECO:0000256" key="6">
    <source>
        <dbReference type="SAM" id="Phobius"/>
    </source>
</evidence>
<feature type="transmembrane region" description="Helical" evidence="6">
    <location>
        <begin position="75"/>
        <end position="94"/>
    </location>
</feature>
<evidence type="ECO:0000256" key="5">
    <source>
        <dbReference type="ARBA" id="ARBA00023136"/>
    </source>
</evidence>
<evidence type="ECO:0000256" key="3">
    <source>
        <dbReference type="ARBA" id="ARBA00022692"/>
    </source>
</evidence>
<organism evidence="8 9">
    <name type="scientific">Agrococcus baldri</name>
    <dbReference type="NCBI Taxonomy" id="153730"/>
    <lineage>
        <taxon>Bacteria</taxon>
        <taxon>Bacillati</taxon>
        <taxon>Actinomycetota</taxon>
        <taxon>Actinomycetes</taxon>
        <taxon>Micrococcales</taxon>
        <taxon>Microbacteriaceae</taxon>
        <taxon>Agrococcus</taxon>
    </lineage>
</organism>
<evidence type="ECO:0000256" key="1">
    <source>
        <dbReference type="ARBA" id="ARBA00004651"/>
    </source>
</evidence>
<dbReference type="PANTHER" id="PTHR40077:SF1">
    <property type="entry name" value="MEMBRANE PROTEIN"/>
    <property type="match status" value="1"/>
</dbReference>